<evidence type="ECO:0000313" key="2">
    <source>
        <dbReference type="EMBL" id="KAK7090032.1"/>
    </source>
</evidence>
<keyword evidence="3" id="KW-1185">Reference proteome</keyword>
<proteinExistence type="predicted"/>
<feature type="compositionally biased region" description="Basic and acidic residues" evidence="1">
    <location>
        <begin position="202"/>
        <end position="224"/>
    </location>
</feature>
<accession>A0AAN9G070</accession>
<feature type="compositionally biased region" description="Low complexity" evidence="1">
    <location>
        <begin position="240"/>
        <end position="253"/>
    </location>
</feature>
<reference evidence="2 3" key="1">
    <citation type="submission" date="2024-02" db="EMBL/GenBank/DDBJ databases">
        <title>Chromosome-scale genome assembly of the rough periwinkle Littorina saxatilis.</title>
        <authorList>
            <person name="De Jode A."/>
            <person name="Faria R."/>
            <person name="Formenti G."/>
            <person name="Sims Y."/>
            <person name="Smith T.P."/>
            <person name="Tracey A."/>
            <person name="Wood J.M.D."/>
            <person name="Zagrodzka Z.B."/>
            <person name="Johannesson K."/>
            <person name="Butlin R.K."/>
            <person name="Leder E.H."/>
        </authorList>
    </citation>
    <scope>NUCLEOTIDE SEQUENCE [LARGE SCALE GENOMIC DNA]</scope>
    <source>
        <strain evidence="2">Snail1</strain>
        <tissue evidence="2">Muscle</tissue>
    </source>
</reference>
<dbReference type="PANTHER" id="PTHR22529:SF1">
    <property type="entry name" value="EPITHELIAL-STROMAL INTERACTION PROTEIN 1"/>
    <property type="match status" value="1"/>
</dbReference>
<feature type="compositionally biased region" description="Basic and acidic residues" evidence="1">
    <location>
        <begin position="69"/>
        <end position="83"/>
    </location>
</feature>
<dbReference type="Proteomes" id="UP001374579">
    <property type="component" value="Unassembled WGS sequence"/>
</dbReference>
<feature type="region of interest" description="Disordered" evidence="1">
    <location>
        <begin position="166"/>
        <end position="263"/>
    </location>
</feature>
<feature type="compositionally biased region" description="Basic and acidic residues" evidence="1">
    <location>
        <begin position="109"/>
        <end position="118"/>
    </location>
</feature>
<feature type="compositionally biased region" description="Basic and acidic residues" evidence="1">
    <location>
        <begin position="175"/>
        <end position="195"/>
    </location>
</feature>
<comment type="caution">
    <text evidence="2">The sequence shown here is derived from an EMBL/GenBank/DDBJ whole genome shotgun (WGS) entry which is preliminary data.</text>
</comment>
<organism evidence="2 3">
    <name type="scientific">Littorina saxatilis</name>
    <dbReference type="NCBI Taxonomy" id="31220"/>
    <lineage>
        <taxon>Eukaryota</taxon>
        <taxon>Metazoa</taxon>
        <taxon>Spiralia</taxon>
        <taxon>Lophotrochozoa</taxon>
        <taxon>Mollusca</taxon>
        <taxon>Gastropoda</taxon>
        <taxon>Caenogastropoda</taxon>
        <taxon>Littorinimorpha</taxon>
        <taxon>Littorinoidea</taxon>
        <taxon>Littorinidae</taxon>
        <taxon>Littorina</taxon>
    </lineage>
</organism>
<dbReference type="PANTHER" id="PTHR22529">
    <property type="entry name" value="EPITHELIAL-STROMAL INTERACTION PROTEIN 1"/>
    <property type="match status" value="1"/>
</dbReference>
<protein>
    <submittedName>
        <fullName evidence="2">Uncharacterized protein</fullName>
    </submittedName>
</protein>
<feature type="compositionally biased region" description="Basic and acidic residues" evidence="1">
    <location>
        <begin position="10"/>
        <end position="19"/>
    </location>
</feature>
<feature type="region of interest" description="Disordered" evidence="1">
    <location>
        <begin position="1"/>
        <end position="118"/>
    </location>
</feature>
<evidence type="ECO:0000313" key="3">
    <source>
        <dbReference type="Proteomes" id="UP001374579"/>
    </source>
</evidence>
<sequence length="263" mass="30478">MYGYQSWLDQDGHDSDRRYRSQSGNTGYGRGSYAGNADRGNRSLAGNTGNRGRFSTGKADRSNSSLAGNRDRFSPGNADRGDSSDDGECPQEESTSKSGRSACYTVISPDERRRRKMTEIADREARQYEEYKRNQTPRRFSYVGTCGQGQVWPKDEFTARQQQIRIHAQSKTSRILKEQERKQQQRQMEDRELQQKKAAARRKAEQNERREEERQHDLRSDMDQRMAVFLNRLEFQRAGSQPQQPSRSQSMRSNHAGYGMYNY</sequence>
<dbReference type="InterPro" id="IPR026185">
    <property type="entry name" value="EPSTI1"/>
</dbReference>
<dbReference type="EMBL" id="JBAMIC010000024">
    <property type="protein sequence ID" value="KAK7090032.1"/>
    <property type="molecule type" value="Genomic_DNA"/>
</dbReference>
<evidence type="ECO:0000256" key="1">
    <source>
        <dbReference type="SAM" id="MobiDB-lite"/>
    </source>
</evidence>
<gene>
    <name evidence="2" type="ORF">V1264_009888</name>
</gene>
<name>A0AAN9G070_9CAEN</name>
<dbReference type="AlphaFoldDB" id="A0AAN9G070"/>